<dbReference type="OrthoDB" id="6237231at2"/>
<keyword evidence="2" id="KW-0449">Lipoprotein</keyword>
<dbReference type="SUPFAM" id="SSF159270">
    <property type="entry name" value="YmcC-like"/>
    <property type="match status" value="1"/>
</dbReference>
<keyword evidence="1" id="KW-0732">Signal</keyword>
<gene>
    <name evidence="2" type="ORF">IQ24_00912</name>
</gene>
<evidence type="ECO:0000313" key="2">
    <source>
        <dbReference type="EMBL" id="TWI37121.1"/>
    </source>
</evidence>
<accession>A0A562NYF7</accession>
<dbReference type="PROSITE" id="PS51257">
    <property type="entry name" value="PROKAR_LIPOPROTEIN"/>
    <property type="match status" value="1"/>
</dbReference>
<proteinExistence type="predicted"/>
<reference evidence="2 3" key="1">
    <citation type="journal article" date="2015" name="Stand. Genomic Sci.">
        <title>Genomic Encyclopedia of Bacterial and Archaeal Type Strains, Phase III: the genomes of soil and plant-associated and newly described type strains.</title>
        <authorList>
            <person name="Whitman W.B."/>
            <person name="Woyke T."/>
            <person name="Klenk H.P."/>
            <person name="Zhou Y."/>
            <person name="Lilburn T.G."/>
            <person name="Beck B.J."/>
            <person name="De Vos P."/>
            <person name="Vandamme P."/>
            <person name="Eisen J.A."/>
            <person name="Garrity G."/>
            <person name="Hugenholtz P."/>
            <person name="Kyrpides N.C."/>
        </authorList>
    </citation>
    <scope>NUCLEOTIDE SEQUENCE [LARGE SCALE GENOMIC DNA]</scope>
    <source>
        <strain evidence="2 3">CGMCC 1.5364</strain>
    </source>
</reference>
<dbReference type="EMBL" id="VLKU01000002">
    <property type="protein sequence ID" value="TWI37121.1"/>
    <property type="molecule type" value="Genomic_DNA"/>
</dbReference>
<dbReference type="RefSeq" id="WP_145396614.1">
    <property type="nucleotide sequence ID" value="NZ_VLKU01000002.1"/>
</dbReference>
<keyword evidence="3" id="KW-1185">Reference proteome</keyword>
<protein>
    <submittedName>
        <fullName evidence="2">Group 4 capsule polysaccharide lipoprotein GfcB/YjbF</fullName>
    </submittedName>
</protein>
<name>A0A562NYF7_9RHOB</name>
<comment type="caution">
    <text evidence="2">The sequence shown here is derived from an EMBL/GenBank/DDBJ whole genome shotgun (WGS) entry which is preliminary data.</text>
</comment>
<feature type="signal peptide" evidence="1">
    <location>
        <begin position="1"/>
        <end position="22"/>
    </location>
</feature>
<dbReference type="AlphaFoldDB" id="A0A562NYF7"/>
<organism evidence="2 3">
    <name type="scientific">Paracoccus sulfuroxidans</name>
    <dbReference type="NCBI Taxonomy" id="384678"/>
    <lineage>
        <taxon>Bacteria</taxon>
        <taxon>Pseudomonadati</taxon>
        <taxon>Pseudomonadota</taxon>
        <taxon>Alphaproteobacteria</taxon>
        <taxon>Rhodobacterales</taxon>
        <taxon>Paracoccaceae</taxon>
        <taxon>Paracoccus</taxon>
    </lineage>
</organism>
<dbReference type="InterPro" id="IPR021308">
    <property type="entry name" value="GfcB"/>
</dbReference>
<feature type="chain" id="PRO_5021852172" evidence="1">
    <location>
        <begin position="23"/>
        <end position="220"/>
    </location>
</feature>
<dbReference type="Pfam" id="PF11102">
    <property type="entry name" value="YjbF"/>
    <property type="match status" value="1"/>
</dbReference>
<evidence type="ECO:0000256" key="1">
    <source>
        <dbReference type="SAM" id="SignalP"/>
    </source>
</evidence>
<dbReference type="InterPro" id="IPR023373">
    <property type="entry name" value="YmcC_sf"/>
</dbReference>
<dbReference type="Gene3D" id="2.40.360.10">
    <property type="entry name" value="YmcC-like"/>
    <property type="match status" value="1"/>
</dbReference>
<dbReference type="Proteomes" id="UP000316225">
    <property type="component" value="Unassembled WGS sequence"/>
</dbReference>
<sequence length="220" mass="22974">MIGLKSRAALALGMVVALSACGNQGNDRGIYGTLFDAARQSAGSLGKSKEAAKPAAPADPSAMAAEALRVNPGPLILVGLESMGSTQVMAMTGENNGMRTYMTKNEQALILRNGMLVGTRGLGNDLSVAEASSSAALIRASRSGQSQRTMRYYSGDGLERPLPMNCTVSPGPNAGVMLESCEGYGAKFQNNYLVQGGRVTVSRQWIGPALGYVTIQELRP</sequence>
<evidence type="ECO:0000313" key="3">
    <source>
        <dbReference type="Proteomes" id="UP000316225"/>
    </source>
</evidence>